<keyword evidence="6" id="KW-0472">Membrane</keyword>
<dbReference type="GO" id="GO:0005783">
    <property type="term" value="C:endoplasmic reticulum"/>
    <property type="evidence" value="ECO:0007669"/>
    <property type="project" value="TreeGrafter"/>
</dbReference>
<keyword evidence="3 5" id="KW-0808">Transferase</keyword>
<dbReference type="Proteomes" id="UP000677228">
    <property type="component" value="Unassembled WGS sequence"/>
</dbReference>
<dbReference type="EMBL" id="CAJNOK010001646">
    <property type="protein sequence ID" value="CAF0822710.1"/>
    <property type="molecule type" value="Genomic_DNA"/>
</dbReference>
<evidence type="ECO:0000259" key="7">
    <source>
        <dbReference type="SMART" id="SM00563"/>
    </source>
</evidence>
<gene>
    <name evidence="9" type="ORF">GPM918_LOCUS12982</name>
    <name evidence="8" type="ORF">OVA965_LOCUS5730</name>
    <name evidence="11" type="ORF">SRO942_LOCUS12984</name>
    <name evidence="10" type="ORF">TMI583_LOCUS5727</name>
</gene>
<reference evidence="9" key="1">
    <citation type="submission" date="2021-02" db="EMBL/GenBank/DDBJ databases">
        <authorList>
            <person name="Nowell W R."/>
        </authorList>
    </citation>
    <scope>NUCLEOTIDE SEQUENCE</scope>
</reference>
<dbReference type="AlphaFoldDB" id="A0A814FH00"/>
<dbReference type="NCBIfam" id="TIGR00530">
    <property type="entry name" value="AGP_acyltrn"/>
    <property type="match status" value="1"/>
</dbReference>
<comment type="catalytic activity">
    <reaction evidence="5">
        <text>a 1-acyl-sn-glycero-3-phosphate + an acyl-CoA = a 1,2-diacyl-sn-glycero-3-phosphate + CoA</text>
        <dbReference type="Rhea" id="RHEA:19709"/>
        <dbReference type="ChEBI" id="CHEBI:57287"/>
        <dbReference type="ChEBI" id="CHEBI:57970"/>
        <dbReference type="ChEBI" id="CHEBI:58342"/>
        <dbReference type="ChEBI" id="CHEBI:58608"/>
        <dbReference type="EC" id="2.3.1.51"/>
    </reaction>
</comment>
<dbReference type="Proteomes" id="UP000682733">
    <property type="component" value="Unassembled WGS sequence"/>
</dbReference>
<dbReference type="EMBL" id="CAJOBA010001646">
    <property type="protein sequence ID" value="CAF3607024.1"/>
    <property type="molecule type" value="Genomic_DNA"/>
</dbReference>
<feature type="transmembrane region" description="Helical" evidence="6">
    <location>
        <begin position="187"/>
        <end position="203"/>
    </location>
</feature>
<name>A0A814FH00_9BILA</name>
<dbReference type="OrthoDB" id="202234at2759"/>
<keyword evidence="6" id="KW-1133">Transmembrane helix</keyword>
<evidence type="ECO:0000256" key="4">
    <source>
        <dbReference type="ARBA" id="ARBA00023315"/>
    </source>
</evidence>
<evidence type="ECO:0000256" key="2">
    <source>
        <dbReference type="ARBA" id="ARBA00008655"/>
    </source>
</evidence>
<keyword evidence="5" id="KW-0594">Phospholipid biosynthesis</keyword>
<dbReference type="InterPro" id="IPR004552">
    <property type="entry name" value="AGP_acyltrans"/>
</dbReference>
<dbReference type="Proteomes" id="UP000681722">
    <property type="component" value="Unassembled WGS sequence"/>
</dbReference>
<evidence type="ECO:0000256" key="1">
    <source>
        <dbReference type="ARBA" id="ARBA00004728"/>
    </source>
</evidence>
<comment type="caution">
    <text evidence="9">The sequence shown here is derived from an EMBL/GenBank/DDBJ whole genome shotgun (WGS) entry which is preliminary data.</text>
</comment>
<evidence type="ECO:0000256" key="5">
    <source>
        <dbReference type="RuleBase" id="RU361267"/>
    </source>
</evidence>
<evidence type="ECO:0000256" key="6">
    <source>
        <dbReference type="SAM" id="Phobius"/>
    </source>
</evidence>
<dbReference type="EMBL" id="CAJOBC010002911">
    <property type="protein sequence ID" value="CAF3757893.1"/>
    <property type="molecule type" value="Genomic_DNA"/>
</dbReference>
<sequence>MSLIEKDYELSGGKDYNSTLQPSSKLLWRTVNGVACLFFLLAAYVNLNDDDWYLWIFIYLSTAFFLLIETLDYQTLYDTFYYYCLNAFVFFLFIAYGCSLLIPSTPPTKQRNKSKEWFLHREEEREMSGLALASGWLLLIFCRRRHFYQSTYLLSIMAIVLTLVPIAMWSVCFVGDWSQYFPQCKDMFAVSFILYYLALYVLSDSQVFRLKYGLYNVENKHFLHINGPYIVVANHQSSIDFIGMMNIWTDDIKYCSVLAKKELLYAGPFGISAWLAGVEFVNRMNSEQAAKTMKNMMEKIKLKSLRLWIFPEGTRNMENEFRPFKSGAFRLAIQGQIPIVPVVFSSYKEIYNANKPNLFWKNGVVTIKCLKPIDTKNMTMGDFPQLTSTVREKMMKEFKALKTVPDV</sequence>
<keyword evidence="5" id="KW-1208">Phospholipid metabolism</keyword>
<keyword evidence="5" id="KW-0444">Lipid biosynthesis</keyword>
<dbReference type="GO" id="GO:0006654">
    <property type="term" value="P:phosphatidic acid biosynthetic process"/>
    <property type="evidence" value="ECO:0007669"/>
    <property type="project" value="TreeGrafter"/>
</dbReference>
<dbReference type="EC" id="2.3.1.51" evidence="5"/>
<proteinExistence type="inferred from homology"/>
<keyword evidence="4 5" id="KW-0012">Acyltransferase</keyword>
<dbReference type="Pfam" id="PF15071">
    <property type="entry name" value="TMEM220"/>
    <property type="match status" value="1"/>
</dbReference>
<dbReference type="PANTHER" id="PTHR10434:SF11">
    <property type="entry name" value="1-ACYL-SN-GLYCEROL-3-PHOSPHATE ACYLTRANSFERASE"/>
    <property type="match status" value="1"/>
</dbReference>
<comment type="similarity">
    <text evidence="2 5">Belongs to the 1-acyl-sn-glycerol-3-phosphate acyltransferase family.</text>
</comment>
<feature type="domain" description="Phospholipid/glycerol acyltransferase" evidence="7">
    <location>
        <begin position="229"/>
        <end position="347"/>
    </location>
</feature>
<dbReference type="GO" id="GO:0016020">
    <property type="term" value="C:membrane"/>
    <property type="evidence" value="ECO:0007669"/>
    <property type="project" value="InterPro"/>
</dbReference>
<dbReference type="GO" id="GO:0003841">
    <property type="term" value="F:1-acylglycerol-3-phosphate O-acyltransferase activity"/>
    <property type="evidence" value="ECO:0007669"/>
    <property type="project" value="UniProtKB-UniRule"/>
</dbReference>
<comment type="domain">
    <text evidence="5">The HXXXXD motif is essential for acyltransferase activity and may constitute the binding site for the phosphate moiety of the glycerol-3-phosphate.</text>
</comment>
<dbReference type="EMBL" id="CAJNOQ010002910">
    <property type="protein sequence ID" value="CAF0985607.1"/>
    <property type="molecule type" value="Genomic_DNA"/>
</dbReference>
<dbReference type="InterPro" id="IPR002123">
    <property type="entry name" value="Plipid/glycerol_acylTrfase"/>
</dbReference>
<dbReference type="PANTHER" id="PTHR10434">
    <property type="entry name" value="1-ACYL-SN-GLYCEROL-3-PHOSPHATE ACYLTRANSFERASE"/>
    <property type="match status" value="1"/>
</dbReference>
<evidence type="ECO:0000313" key="8">
    <source>
        <dbReference type="EMBL" id="CAF0822710.1"/>
    </source>
</evidence>
<keyword evidence="12" id="KW-1185">Reference proteome</keyword>
<organism evidence="9 12">
    <name type="scientific">Didymodactylos carnosus</name>
    <dbReference type="NCBI Taxonomy" id="1234261"/>
    <lineage>
        <taxon>Eukaryota</taxon>
        <taxon>Metazoa</taxon>
        <taxon>Spiralia</taxon>
        <taxon>Gnathifera</taxon>
        <taxon>Rotifera</taxon>
        <taxon>Eurotatoria</taxon>
        <taxon>Bdelloidea</taxon>
        <taxon>Philodinida</taxon>
        <taxon>Philodinidae</taxon>
        <taxon>Didymodactylos</taxon>
    </lineage>
</organism>
<keyword evidence="6" id="KW-0812">Transmembrane</keyword>
<feature type="transmembrane region" description="Helical" evidence="6">
    <location>
        <begin position="26"/>
        <end position="45"/>
    </location>
</feature>
<evidence type="ECO:0000313" key="12">
    <source>
        <dbReference type="Proteomes" id="UP000663829"/>
    </source>
</evidence>
<feature type="transmembrane region" description="Helical" evidence="6">
    <location>
        <begin position="152"/>
        <end position="175"/>
    </location>
</feature>
<dbReference type="Pfam" id="PF01553">
    <property type="entry name" value="Acyltransferase"/>
    <property type="match status" value="1"/>
</dbReference>
<keyword evidence="5" id="KW-0443">Lipid metabolism</keyword>
<dbReference type="SMART" id="SM00563">
    <property type="entry name" value="PlsC"/>
    <property type="match status" value="1"/>
</dbReference>
<feature type="transmembrane region" description="Helical" evidence="6">
    <location>
        <begin position="80"/>
        <end position="106"/>
    </location>
</feature>
<dbReference type="SUPFAM" id="SSF69593">
    <property type="entry name" value="Glycerol-3-phosphate (1)-acyltransferase"/>
    <property type="match status" value="1"/>
</dbReference>
<dbReference type="InterPro" id="IPR029377">
    <property type="entry name" value="TMEM220"/>
</dbReference>
<accession>A0A814FH00</accession>
<evidence type="ECO:0000313" key="9">
    <source>
        <dbReference type="EMBL" id="CAF0985607.1"/>
    </source>
</evidence>
<comment type="pathway">
    <text evidence="1">Phospholipid metabolism; CDP-diacylglycerol biosynthesis; CDP-diacylglycerol from sn-glycerol 3-phosphate: step 2/3.</text>
</comment>
<evidence type="ECO:0000256" key="3">
    <source>
        <dbReference type="ARBA" id="ARBA00022679"/>
    </source>
</evidence>
<dbReference type="Proteomes" id="UP000663829">
    <property type="component" value="Unassembled WGS sequence"/>
</dbReference>
<evidence type="ECO:0000313" key="10">
    <source>
        <dbReference type="EMBL" id="CAF3607024.1"/>
    </source>
</evidence>
<protein>
    <recommendedName>
        <fullName evidence="5">1-acyl-sn-glycerol-3-phosphate acyltransferase</fullName>
        <ecNumber evidence="5">2.3.1.51</ecNumber>
    </recommendedName>
</protein>
<evidence type="ECO:0000313" key="11">
    <source>
        <dbReference type="EMBL" id="CAF3757893.1"/>
    </source>
</evidence>
<feature type="transmembrane region" description="Helical" evidence="6">
    <location>
        <begin position="52"/>
        <end position="68"/>
    </location>
</feature>
<dbReference type="CDD" id="cd07989">
    <property type="entry name" value="LPLAT_AGPAT-like"/>
    <property type="match status" value="1"/>
</dbReference>